<dbReference type="EC" id="2.4.-.-" evidence="1"/>
<reference evidence="2" key="1">
    <citation type="submission" date="2023-07" db="EMBL/GenBank/DDBJ databases">
        <title>Draft genome sequence of Agarivorans aestuarii strain ZMCS4, a CAZymes producing bacteria isolated from the marine brown algae Clodostephus spongiosus.</title>
        <authorList>
            <person name="Lorente B."/>
            <person name="Cabral C."/>
            <person name="Frias J."/>
            <person name="Faria J."/>
            <person name="Toubarro D."/>
        </authorList>
    </citation>
    <scope>NUCLEOTIDE SEQUENCE [LARGE SCALE GENOMIC DNA]</scope>
    <source>
        <strain evidence="2">ZMCS4</strain>
    </source>
</reference>
<evidence type="ECO:0000313" key="2">
    <source>
        <dbReference type="Proteomes" id="UP001310248"/>
    </source>
</evidence>
<gene>
    <name evidence="1" type="ORF">SNR37_002246</name>
</gene>
<dbReference type="CDD" id="cd03801">
    <property type="entry name" value="GT4_PimA-like"/>
    <property type="match status" value="1"/>
</dbReference>
<dbReference type="PANTHER" id="PTHR12526:SF622">
    <property type="entry name" value="GLYCOSYLTRANSFERASE (GROUP I)"/>
    <property type="match status" value="1"/>
</dbReference>
<dbReference type="PANTHER" id="PTHR12526">
    <property type="entry name" value="GLYCOSYLTRANSFERASE"/>
    <property type="match status" value="1"/>
</dbReference>
<dbReference type="GO" id="GO:0016757">
    <property type="term" value="F:glycosyltransferase activity"/>
    <property type="evidence" value="ECO:0007669"/>
    <property type="project" value="UniProtKB-KW"/>
</dbReference>
<organism evidence="1 2">
    <name type="scientific">Agarivorans aestuarii</name>
    <dbReference type="NCBI Taxonomy" id="1563703"/>
    <lineage>
        <taxon>Bacteria</taxon>
        <taxon>Pseudomonadati</taxon>
        <taxon>Pseudomonadota</taxon>
        <taxon>Gammaproteobacteria</taxon>
        <taxon>Alteromonadales</taxon>
        <taxon>Alteromonadaceae</taxon>
        <taxon>Agarivorans</taxon>
    </lineage>
</organism>
<sequence>MSKPIKVLALTKYSSNGASSRLRTMQYLPYLQTKGFEIEVHSLYSKDYLTGLYSAGKRKGVLACYFSRLKVLFSLYRYDLIWVEKEVFPYCPALVERMLKLFKIPYVVDYDDAIYAHYQHSKHWWARLLLKNKISKVMQLSSHVSAGNQHLADYASSSGAKAVSVIPTVPDLERYKLAKPSARQSLVVGWIGSPTTQVYLYDIAEQLAWVTKKYNITLRLMGATEAVKQLLPNTNLEVLPWSEAEEVPFIQSLDVGIMPLKDGPWEKGKCGYKLIQYMACGVSVIGSPVGVNTNIVTESQSGLLADSAESWGEALNTLLESPEMRRAYAVKGRAAVEQYYSLQVQQKELESIWRKVAEAKHKRNLS</sequence>
<dbReference type="Pfam" id="PF13692">
    <property type="entry name" value="Glyco_trans_1_4"/>
    <property type="match status" value="1"/>
</dbReference>
<keyword evidence="2" id="KW-1185">Reference proteome</keyword>
<proteinExistence type="predicted"/>
<dbReference type="RefSeq" id="WP_329774257.1">
    <property type="nucleotide sequence ID" value="NZ_JAYDYW010000004.1"/>
</dbReference>
<dbReference type="SUPFAM" id="SSF53756">
    <property type="entry name" value="UDP-Glycosyltransferase/glycogen phosphorylase"/>
    <property type="match status" value="1"/>
</dbReference>
<dbReference type="Gene3D" id="3.40.50.2000">
    <property type="entry name" value="Glycogen Phosphorylase B"/>
    <property type="match status" value="2"/>
</dbReference>
<keyword evidence="1" id="KW-0808">Transferase</keyword>
<evidence type="ECO:0000313" key="1">
    <source>
        <dbReference type="EMBL" id="MEE1672836.1"/>
    </source>
</evidence>
<comment type="caution">
    <text evidence="1">The sequence shown here is derived from an EMBL/GenBank/DDBJ whole genome shotgun (WGS) entry which is preliminary data.</text>
</comment>
<dbReference type="Proteomes" id="UP001310248">
    <property type="component" value="Unassembled WGS sequence"/>
</dbReference>
<reference evidence="1 2" key="2">
    <citation type="submission" date="2023-12" db="EMBL/GenBank/DDBJ databases">
        <authorList>
            <consortium name="Cladostephus spongiosus"/>
            <person name="Lorente B."/>
            <person name="Cabral C."/>
            <person name="Frias J."/>
            <person name="Faria J."/>
            <person name="Toubarro D."/>
        </authorList>
    </citation>
    <scope>NUCLEOTIDE SEQUENCE [LARGE SCALE GENOMIC DNA]</scope>
    <source>
        <strain evidence="1 2">ZMCS4</strain>
    </source>
</reference>
<protein>
    <submittedName>
        <fullName evidence="1">Glycosyltransferase family 4 protein</fullName>
        <ecNumber evidence="1">2.4.-.-</ecNumber>
    </submittedName>
</protein>
<dbReference type="EMBL" id="JAYDYW010000004">
    <property type="protein sequence ID" value="MEE1672836.1"/>
    <property type="molecule type" value="Genomic_DNA"/>
</dbReference>
<accession>A0ABU7G0T9</accession>
<keyword evidence="1" id="KW-0328">Glycosyltransferase</keyword>
<name>A0ABU7G0T9_9ALTE</name>